<evidence type="ECO:0000256" key="4">
    <source>
        <dbReference type="ARBA" id="ARBA00022989"/>
    </source>
</evidence>
<evidence type="ECO:0000313" key="9">
    <source>
        <dbReference type="Proteomes" id="UP000198619"/>
    </source>
</evidence>
<sequence length="72" mass="8180">MGKSLVRVKENSMFFGVCSGIAEYFNLELSKIRIAWVVSILFFGTGLLLYIVLAIVLNKKQYEDVSNFEINV</sequence>
<keyword evidence="9" id="KW-1185">Reference proteome</keyword>
<dbReference type="AlphaFoldDB" id="A0A1I0XS13"/>
<name>A0A1I0XS13_9CLOT</name>
<proteinExistence type="predicted"/>
<feature type="transmembrane region" description="Helical" evidence="6">
    <location>
        <begin position="34"/>
        <end position="57"/>
    </location>
</feature>
<dbReference type="Proteomes" id="UP000198619">
    <property type="component" value="Unassembled WGS sequence"/>
</dbReference>
<organism evidence="8 9">
    <name type="scientific">Clostridium frigidicarnis</name>
    <dbReference type="NCBI Taxonomy" id="84698"/>
    <lineage>
        <taxon>Bacteria</taxon>
        <taxon>Bacillati</taxon>
        <taxon>Bacillota</taxon>
        <taxon>Clostridia</taxon>
        <taxon>Eubacteriales</taxon>
        <taxon>Clostridiaceae</taxon>
        <taxon>Clostridium</taxon>
    </lineage>
</organism>
<accession>A0A1I0XS13</accession>
<evidence type="ECO:0000259" key="7">
    <source>
        <dbReference type="Pfam" id="PF04024"/>
    </source>
</evidence>
<dbReference type="PANTHER" id="PTHR33885">
    <property type="entry name" value="PHAGE SHOCK PROTEIN C"/>
    <property type="match status" value="1"/>
</dbReference>
<keyword evidence="4 6" id="KW-1133">Transmembrane helix</keyword>
<evidence type="ECO:0000256" key="5">
    <source>
        <dbReference type="ARBA" id="ARBA00023136"/>
    </source>
</evidence>
<keyword evidence="3 6" id="KW-0812">Transmembrane</keyword>
<dbReference type="STRING" id="84698.SAMN04488528_100953"/>
<dbReference type="EMBL" id="FOKI01000009">
    <property type="protein sequence ID" value="SFB02773.1"/>
    <property type="molecule type" value="Genomic_DNA"/>
</dbReference>
<evidence type="ECO:0000256" key="2">
    <source>
        <dbReference type="ARBA" id="ARBA00022475"/>
    </source>
</evidence>
<dbReference type="RefSeq" id="WP_090040229.1">
    <property type="nucleotide sequence ID" value="NZ_FOKI01000009.1"/>
</dbReference>
<dbReference type="GO" id="GO:0005886">
    <property type="term" value="C:plasma membrane"/>
    <property type="evidence" value="ECO:0007669"/>
    <property type="project" value="UniProtKB-SubCell"/>
</dbReference>
<dbReference type="PANTHER" id="PTHR33885:SF3">
    <property type="entry name" value="PHAGE SHOCK PROTEIN C"/>
    <property type="match status" value="1"/>
</dbReference>
<protein>
    <submittedName>
        <fullName evidence="8">Phage shock protein PspC (Stress-responsive transcriptional regulator)</fullName>
    </submittedName>
</protein>
<feature type="domain" description="Phage shock protein PspC N-terminal" evidence="7">
    <location>
        <begin position="3"/>
        <end position="59"/>
    </location>
</feature>
<dbReference type="Pfam" id="PF04024">
    <property type="entry name" value="PspC"/>
    <property type="match status" value="1"/>
</dbReference>
<keyword evidence="5 6" id="KW-0472">Membrane</keyword>
<comment type="subcellular location">
    <subcellularLocation>
        <location evidence="1">Cell membrane</location>
        <topology evidence="1">Single-pass membrane protein</topology>
    </subcellularLocation>
</comment>
<dbReference type="InterPro" id="IPR007168">
    <property type="entry name" value="Phageshock_PspC_N"/>
</dbReference>
<evidence type="ECO:0000256" key="3">
    <source>
        <dbReference type="ARBA" id="ARBA00022692"/>
    </source>
</evidence>
<dbReference type="InterPro" id="IPR052027">
    <property type="entry name" value="PspC"/>
</dbReference>
<evidence type="ECO:0000256" key="6">
    <source>
        <dbReference type="SAM" id="Phobius"/>
    </source>
</evidence>
<evidence type="ECO:0000256" key="1">
    <source>
        <dbReference type="ARBA" id="ARBA00004162"/>
    </source>
</evidence>
<dbReference type="OrthoDB" id="9815286at2"/>
<keyword evidence="2" id="KW-1003">Cell membrane</keyword>
<gene>
    <name evidence="8" type="ORF">SAMN04488528_100953</name>
</gene>
<reference evidence="8 9" key="1">
    <citation type="submission" date="2016-10" db="EMBL/GenBank/DDBJ databases">
        <authorList>
            <person name="de Groot N.N."/>
        </authorList>
    </citation>
    <scope>NUCLEOTIDE SEQUENCE [LARGE SCALE GENOMIC DNA]</scope>
    <source>
        <strain evidence="8 9">DSM 12271</strain>
    </source>
</reference>
<evidence type="ECO:0000313" key="8">
    <source>
        <dbReference type="EMBL" id="SFB02773.1"/>
    </source>
</evidence>